<gene>
    <name evidence="1" type="ORF">ACFO5U_15925</name>
</gene>
<dbReference type="InterPro" id="IPR009921">
    <property type="entry name" value="YehS-like"/>
</dbReference>
<comment type="caution">
    <text evidence="1">The sequence shown here is derived from an EMBL/GenBank/DDBJ whole genome shotgun (WGS) entry which is preliminary data.</text>
</comment>
<dbReference type="Proteomes" id="UP001595932">
    <property type="component" value="Unassembled WGS sequence"/>
</dbReference>
<dbReference type="RefSeq" id="WP_377280058.1">
    <property type="nucleotide sequence ID" value="NZ_JBHSGL010000015.1"/>
</dbReference>
<dbReference type="PANTHER" id="PTHR37805">
    <property type="entry name" value="CYTOPLASMIC PROTEIN-RELATED"/>
    <property type="match status" value="1"/>
</dbReference>
<evidence type="ECO:0000313" key="2">
    <source>
        <dbReference type="Proteomes" id="UP001595932"/>
    </source>
</evidence>
<accession>A0ABV9MFE0</accession>
<sequence>MDNNDILIRLRYALDLKNSDVKEIFTLGGEQVKAVDVPLILTKTPDADAEEPHEPNIPLRNDQLERFLNGLITFNRGPKPGVSGPPEVTGEHINNLVLKKLRIALELTSDDLLDLWKKAGINVSKGELGAFLRKEGHKNYKELGDQLMRNLLKGITLNYRP</sequence>
<protein>
    <submittedName>
        <fullName evidence="1">DUF1456 family protein</fullName>
    </submittedName>
</protein>
<organism evidence="1 2">
    <name type="scientific">Planococcus dechangensis</name>
    <dbReference type="NCBI Taxonomy" id="1176255"/>
    <lineage>
        <taxon>Bacteria</taxon>
        <taxon>Bacillati</taxon>
        <taxon>Bacillota</taxon>
        <taxon>Bacilli</taxon>
        <taxon>Bacillales</taxon>
        <taxon>Caryophanaceae</taxon>
        <taxon>Planococcus</taxon>
    </lineage>
</organism>
<dbReference type="EMBL" id="JBHSGL010000015">
    <property type="protein sequence ID" value="MFC4714340.1"/>
    <property type="molecule type" value="Genomic_DNA"/>
</dbReference>
<dbReference type="Pfam" id="PF07308">
    <property type="entry name" value="DUF1456"/>
    <property type="match status" value="2"/>
</dbReference>
<evidence type="ECO:0000313" key="1">
    <source>
        <dbReference type="EMBL" id="MFC4714340.1"/>
    </source>
</evidence>
<dbReference type="PANTHER" id="PTHR37805:SF1">
    <property type="entry name" value="CYTOPLASMIC PROTEIN"/>
    <property type="match status" value="1"/>
</dbReference>
<keyword evidence="2" id="KW-1185">Reference proteome</keyword>
<name>A0ABV9MFE0_9BACL</name>
<reference evidence="2" key="1">
    <citation type="journal article" date="2019" name="Int. J. Syst. Evol. Microbiol.">
        <title>The Global Catalogue of Microorganisms (GCM) 10K type strain sequencing project: providing services to taxonomists for standard genome sequencing and annotation.</title>
        <authorList>
            <consortium name="The Broad Institute Genomics Platform"/>
            <consortium name="The Broad Institute Genome Sequencing Center for Infectious Disease"/>
            <person name="Wu L."/>
            <person name="Ma J."/>
        </authorList>
    </citation>
    <scope>NUCLEOTIDE SEQUENCE [LARGE SCALE GENOMIC DNA]</scope>
    <source>
        <strain evidence="2">CGMCC 1.12151</strain>
    </source>
</reference>
<proteinExistence type="predicted"/>